<organism evidence="1 2">
    <name type="scientific">Trifolium medium</name>
    <dbReference type="NCBI Taxonomy" id="97028"/>
    <lineage>
        <taxon>Eukaryota</taxon>
        <taxon>Viridiplantae</taxon>
        <taxon>Streptophyta</taxon>
        <taxon>Embryophyta</taxon>
        <taxon>Tracheophyta</taxon>
        <taxon>Spermatophyta</taxon>
        <taxon>Magnoliopsida</taxon>
        <taxon>eudicotyledons</taxon>
        <taxon>Gunneridae</taxon>
        <taxon>Pentapetalae</taxon>
        <taxon>rosids</taxon>
        <taxon>fabids</taxon>
        <taxon>Fabales</taxon>
        <taxon>Fabaceae</taxon>
        <taxon>Papilionoideae</taxon>
        <taxon>50 kb inversion clade</taxon>
        <taxon>NPAAA clade</taxon>
        <taxon>Hologalegina</taxon>
        <taxon>IRL clade</taxon>
        <taxon>Trifolieae</taxon>
        <taxon>Trifolium</taxon>
    </lineage>
</organism>
<reference evidence="1 2" key="1">
    <citation type="journal article" date="2018" name="Front. Plant Sci.">
        <title>Red Clover (Trifolium pratense) and Zigzag Clover (T. medium) - A Picture of Genomic Similarities and Differences.</title>
        <authorList>
            <person name="Dluhosova J."/>
            <person name="Istvanek J."/>
            <person name="Nedelnik J."/>
            <person name="Repkova J."/>
        </authorList>
    </citation>
    <scope>NUCLEOTIDE SEQUENCE [LARGE SCALE GENOMIC DNA]</scope>
    <source>
        <strain evidence="2">cv. 10/8</strain>
        <tissue evidence="1">Leaf</tissue>
    </source>
</reference>
<proteinExistence type="predicted"/>
<feature type="non-terminal residue" evidence="1">
    <location>
        <position position="1"/>
    </location>
</feature>
<accession>A0A392VUB7</accession>
<comment type="caution">
    <text evidence="1">The sequence shown here is derived from an EMBL/GenBank/DDBJ whole genome shotgun (WGS) entry which is preliminary data.</text>
</comment>
<sequence>SGGGLSNPAGMGALMMSRERGSGNLLHRCPLENAEEDSCRAEEVSGCDIRDFLGFGSRTGLVWP</sequence>
<keyword evidence="2" id="KW-1185">Reference proteome</keyword>
<evidence type="ECO:0000313" key="1">
    <source>
        <dbReference type="EMBL" id="MCI91042.1"/>
    </source>
</evidence>
<dbReference type="EMBL" id="LXQA011261128">
    <property type="protein sequence ID" value="MCI91042.1"/>
    <property type="molecule type" value="Genomic_DNA"/>
</dbReference>
<dbReference type="AlphaFoldDB" id="A0A392VUB7"/>
<protein>
    <submittedName>
        <fullName evidence="1">Uncharacterized protein</fullName>
    </submittedName>
</protein>
<dbReference type="Proteomes" id="UP000265520">
    <property type="component" value="Unassembled WGS sequence"/>
</dbReference>
<name>A0A392VUB7_9FABA</name>
<evidence type="ECO:0000313" key="2">
    <source>
        <dbReference type="Proteomes" id="UP000265520"/>
    </source>
</evidence>